<accession>A0ABR3Q2A4</accession>
<evidence type="ECO:0000313" key="2">
    <source>
        <dbReference type="EMBL" id="KAL1408851.1"/>
    </source>
</evidence>
<evidence type="ECO:0000313" key="3">
    <source>
        <dbReference type="Proteomes" id="UP001565368"/>
    </source>
</evidence>
<reference evidence="2 3" key="1">
    <citation type="submission" date="2023-08" db="EMBL/GenBank/DDBJ databases">
        <title>Annotated Genome Sequence of Vanrija albida AlHP1.</title>
        <authorList>
            <person name="Herzog R."/>
        </authorList>
    </citation>
    <scope>NUCLEOTIDE SEQUENCE [LARGE SCALE GENOMIC DNA]</scope>
    <source>
        <strain evidence="2 3">AlHP1</strain>
    </source>
</reference>
<organism evidence="2 3">
    <name type="scientific">Vanrija albida</name>
    <dbReference type="NCBI Taxonomy" id="181172"/>
    <lineage>
        <taxon>Eukaryota</taxon>
        <taxon>Fungi</taxon>
        <taxon>Dikarya</taxon>
        <taxon>Basidiomycota</taxon>
        <taxon>Agaricomycotina</taxon>
        <taxon>Tremellomycetes</taxon>
        <taxon>Trichosporonales</taxon>
        <taxon>Trichosporonaceae</taxon>
        <taxon>Vanrija</taxon>
    </lineage>
</organism>
<dbReference type="GeneID" id="95986708"/>
<evidence type="ECO:0000256" key="1">
    <source>
        <dbReference type="SAM" id="MobiDB-lite"/>
    </source>
</evidence>
<feature type="region of interest" description="Disordered" evidence="1">
    <location>
        <begin position="75"/>
        <end position="100"/>
    </location>
</feature>
<dbReference type="Proteomes" id="UP001565368">
    <property type="component" value="Unassembled WGS sequence"/>
</dbReference>
<dbReference type="RefSeq" id="XP_069208795.1">
    <property type="nucleotide sequence ID" value="XM_069354153.1"/>
</dbReference>
<sequence length="151" mass="16271">MRCIGALDPPCRRCRRTGATCEFVARRNAAVPLSPGPYPSHTCTELWRNDVTERLKTLEATNARLEGLLARMDAFDRGGEGRPGPSRTAHIPTPQSDPPGALGLSVPASSAVPPEFRGVWDALDRLKHELPASLAASDAWALPAVCQLYDS</sequence>
<proteinExistence type="predicted"/>
<keyword evidence="3" id="KW-1185">Reference proteome</keyword>
<comment type="caution">
    <text evidence="2">The sequence shown here is derived from an EMBL/GenBank/DDBJ whole genome shotgun (WGS) entry which is preliminary data.</text>
</comment>
<protein>
    <recommendedName>
        <fullName evidence="4">Zn(2)-C6 fungal-type domain-containing protein</fullName>
    </recommendedName>
</protein>
<gene>
    <name evidence="2" type="ORF">Q8F55_005665</name>
</gene>
<evidence type="ECO:0008006" key="4">
    <source>
        <dbReference type="Google" id="ProtNLM"/>
    </source>
</evidence>
<name>A0ABR3Q2A4_9TREE</name>
<dbReference type="EMBL" id="JBBXJM010000004">
    <property type="protein sequence ID" value="KAL1408851.1"/>
    <property type="molecule type" value="Genomic_DNA"/>
</dbReference>